<evidence type="ECO:0000256" key="2">
    <source>
        <dbReference type="ARBA" id="ARBA00022472"/>
    </source>
</evidence>
<dbReference type="FunFam" id="1.25.70.10:FF:000001">
    <property type="entry name" value="Mitochondrial transcription termination factor-like"/>
    <property type="match status" value="1"/>
</dbReference>
<organism evidence="4 5">
    <name type="scientific">Oryza meyeriana var. granulata</name>
    <dbReference type="NCBI Taxonomy" id="110450"/>
    <lineage>
        <taxon>Eukaryota</taxon>
        <taxon>Viridiplantae</taxon>
        <taxon>Streptophyta</taxon>
        <taxon>Embryophyta</taxon>
        <taxon>Tracheophyta</taxon>
        <taxon>Spermatophyta</taxon>
        <taxon>Magnoliopsida</taxon>
        <taxon>Liliopsida</taxon>
        <taxon>Poales</taxon>
        <taxon>Poaceae</taxon>
        <taxon>BOP clade</taxon>
        <taxon>Oryzoideae</taxon>
        <taxon>Oryzeae</taxon>
        <taxon>Oryzinae</taxon>
        <taxon>Oryza</taxon>
        <taxon>Oryza meyeriana</taxon>
    </lineage>
</organism>
<evidence type="ECO:0000313" key="5">
    <source>
        <dbReference type="Proteomes" id="UP000479710"/>
    </source>
</evidence>
<keyword evidence="2" id="KW-0804">Transcription</keyword>
<accession>A0A6G1CTZ1</accession>
<dbReference type="OrthoDB" id="785478at2759"/>
<dbReference type="PANTHER" id="PTHR13068">
    <property type="entry name" value="CGI-12 PROTEIN-RELATED"/>
    <property type="match status" value="1"/>
</dbReference>
<name>A0A6G1CTZ1_9ORYZ</name>
<evidence type="ECO:0000256" key="3">
    <source>
        <dbReference type="ARBA" id="ARBA00022946"/>
    </source>
</evidence>
<sequence length="382" mass="41863">MLRLQKQLLSLLRSGGCASPLQSPHRLLYSTSSTTSASAFSVDDYLVNTCGLTREQAPRASRLLSHLKSPSNPDAVLAFLSGLGLSRSDIAGIVATDPQCLCSKVDRTLAPRVAALRGLGLLDSEIVNIVLSSCSTMALRTGDIAGRIEFWIAIFGSLDNFLRASKTANRILSCRLDRVIKPNIAYLRQCGLDVSDVAKLGSNGLPLLGSNPERLKELVMRADKLGVPRSSGQFKYALSIVNFVSQEKIDSKREVLKRALGCTDEQLRIAVVKHSSLLRASEDNLLATAEFLTNEVGLEPEYIVHRPALLGYSLKRRLLPRYLVMKVLQEKGILRVDYFSMAAATEKKFRSTYIDRHKESIPGLADVYAVACSGEMPSQLRP</sequence>
<comment type="similarity">
    <text evidence="1">Belongs to the mTERF family.</text>
</comment>
<dbReference type="EMBL" id="SPHZ02000008">
    <property type="protein sequence ID" value="KAF0903551.1"/>
    <property type="molecule type" value="Genomic_DNA"/>
</dbReference>
<dbReference type="Pfam" id="PF02536">
    <property type="entry name" value="mTERF"/>
    <property type="match status" value="2"/>
</dbReference>
<keyword evidence="2" id="KW-0805">Transcription regulation</keyword>
<gene>
    <name evidence="4" type="ORF">E2562_027977</name>
</gene>
<reference evidence="4 5" key="1">
    <citation type="submission" date="2019-11" db="EMBL/GenBank/DDBJ databases">
        <title>Whole genome sequence of Oryza granulata.</title>
        <authorList>
            <person name="Li W."/>
        </authorList>
    </citation>
    <scope>NUCLEOTIDE SEQUENCE [LARGE SCALE GENOMIC DNA]</scope>
    <source>
        <strain evidence="5">cv. Menghai</strain>
        <tissue evidence="4">Leaf</tissue>
    </source>
</reference>
<dbReference type="InterPro" id="IPR003690">
    <property type="entry name" value="MTERF"/>
</dbReference>
<evidence type="ECO:0000313" key="4">
    <source>
        <dbReference type="EMBL" id="KAF0903551.1"/>
    </source>
</evidence>
<dbReference type="InterPro" id="IPR038538">
    <property type="entry name" value="MTERF_sf"/>
</dbReference>
<protein>
    <submittedName>
        <fullName evidence="4">Uncharacterized protein</fullName>
    </submittedName>
</protein>
<dbReference type="SMART" id="SM00733">
    <property type="entry name" value="Mterf"/>
    <property type="match status" value="4"/>
</dbReference>
<keyword evidence="3" id="KW-0809">Transit peptide</keyword>
<dbReference type="GO" id="GO:0006353">
    <property type="term" value="P:DNA-templated transcription termination"/>
    <property type="evidence" value="ECO:0007669"/>
    <property type="project" value="UniProtKB-KW"/>
</dbReference>
<comment type="caution">
    <text evidence="4">The sequence shown here is derived from an EMBL/GenBank/DDBJ whole genome shotgun (WGS) entry which is preliminary data.</text>
</comment>
<dbReference type="AlphaFoldDB" id="A0A6G1CTZ1"/>
<proteinExistence type="inferred from homology"/>
<evidence type="ECO:0000256" key="1">
    <source>
        <dbReference type="ARBA" id="ARBA00007692"/>
    </source>
</evidence>
<dbReference type="Gene3D" id="1.25.70.10">
    <property type="entry name" value="Transcription termination factor 3, mitochondrial"/>
    <property type="match status" value="1"/>
</dbReference>
<dbReference type="PANTHER" id="PTHR13068:SF180">
    <property type="match status" value="1"/>
</dbReference>
<dbReference type="GO" id="GO:0003676">
    <property type="term" value="F:nucleic acid binding"/>
    <property type="evidence" value="ECO:0007669"/>
    <property type="project" value="InterPro"/>
</dbReference>
<keyword evidence="5" id="KW-1185">Reference proteome</keyword>
<dbReference type="Proteomes" id="UP000479710">
    <property type="component" value="Unassembled WGS sequence"/>
</dbReference>
<keyword evidence="2" id="KW-0806">Transcription termination</keyword>